<dbReference type="InterPro" id="IPR028345">
    <property type="entry name" value="Antibiotic_NAT-like"/>
</dbReference>
<comment type="caution">
    <text evidence="6">The sequence shown here is derived from an EMBL/GenBank/DDBJ whole genome shotgun (WGS) entry which is preliminary data.</text>
</comment>
<keyword evidence="3 5" id="KW-0808">Transferase</keyword>
<evidence type="ECO:0000256" key="1">
    <source>
        <dbReference type="ARBA" id="ARBA00006383"/>
    </source>
</evidence>
<dbReference type="AlphaFoldDB" id="A0AAE3EJP1"/>
<keyword evidence="7" id="KW-1185">Reference proteome</keyword>
<dbReference type="PANTHER" id="PTHR11104:SF0">
    <property type="entry name" value="SPBETA PROPHAGE-DERIVED AMINOGLYCOSIDE N(3')-ACETYLTRANSFERASE-LIKE PROTEIN YOKD"/>
    <property type="match status" value="1"/>
</dbReference>
<dbReference type="Proteomes" id="UP001198163">
    <property type="component" value="Unassembled WGS sequence"/>
</dbReference>
<proteinExistence type="inferred from homology"/>
<evidence type="ECO:0000256" key="4">
    <source>
        <dbReference type="ARBA" id="ARBA00023315"/>
    </source>
</evidence>
<dbReference type="SUPFAM" id="SSF110710">
    <property type="entry name" value="TTHA0583/YokD-like"/>
    <property type="match status" value="1"/>
</dbReference>
<comment type="catalytic activity">
    <reaction evidence="5">
        <text>a 2-deoxystreptamine antibiotic + acetyl-CoA = an N(3)-acetyl-2-deoxystreptamine antibiotic + CoA + H(+)</text>
        <dbReference type="Rhea" id="RHEA:12665"/>
        <dbReference type="ChEBI" id="CHEBI:15378"/>
        <dbReference type="ChEBI" id="CHEBI:57287"/>
        <dbReference type="ChEBI" id="CHEBI:57288"/>
        <dbReference type="ChEBI" id="CHEBI:57921"/>
        <dbReference type="ChEBI" id="CHEBI:77452"/>
        <dbReference type="EC" id="2.3.1.81"/>
    </reaction>
</comment>
<comment type="similarity">
    <text evidence="1 5">Belongs to the antibiotic N-acetyltransferase family.</text>
</comment>
<evidence type="ECO:0000256" key="2">
    <source>
        <dbReference type="ARBA" id="ARBA00012882"/>
    </source>
</evidence>
<name>A0AAE3EJP1_9SPIR</name>
<dbReference type="GO" id="GO:0046353">
    <property type="term" value="F:aminoglycoside 3-N-acetyltransferase activity"/>
    <property type="evidence" value="ECO:0007669"/>
    <property type="project" value="UniProtKB-EC"/>
</dbReference>
<dbReference type="Pfam" id="PF02522">
    <property type="entry name" value="Antibiotic_NAT"/>
    <property type="match status" value="1"/>
</dbReference>
<evidence type="ECO:0000256" key="3">
    <source>
        <dbReference type="ARBA" id="ARBA00022679"/>
    </source>
</evidence>
<keyword evidence="5" id="KW-0046">Antibiotic resistance</keyword>
<evidence type="ECO:0000256" key="5">
    <source>
        <dbReference type="RuleBase" id="RU365031"/>
    </source>
</evidence>
<evidence type="ECO:0000313" key="7">
    <source>
        <dbReference type="Proteomes" id="UP001198163"/>
    </source>
</evidence>
<reference evidence="6" key="1">
    <citation type="submission" date="2021-08" db="EMBL/GenBank/DDBJ databases">
        <title>Comparative analyses of Brucepasteria parasyntrophica and Teretinema zuelzerae.</title>
        <authorList>
            <person name="Song Y."/>
            <person name="Brune A."/>
        </authorList>
    </citation>
    <scope>NUCLEOTIDE SEQUENCE</scope>
    <source>
        <strain evidence="6">DSM 1903</strain>
    </source>
</reference>
<organism evidence="6 7">
    <name type="scientific">Teretinema zuelzerae</name>
    <dbReference type="NCBI Taxonomy" id="156"/>
    <lineage>
        <taxon>Bacteria</taxon>
        <taxon>Pseudomonadati</taxon>
        <taxon>Spirochaetota</taxon>
        <taxon>Spirochaetia</taxon>
        <taxon>Spirochaetales</taxon>
        <taxon>Treponemataceae</taxon>
        <taxon>Teretinema</taxon>
    </lineage>
</organism>
<evidence type="ECO:0000313" key="6">
    <source>
        <dbReference type="EMBL" id="MCD1655974.1"/>
    </source>
</evidence>
<dbReference type="PANTHER" id="PTHR11104">
    <property type="entry name" value="AMINOGLYCOSIDE N3-ACETYLTRANSFERASE"/>
    <property type="match status" value="1"/>
</dbReference>
<dbReference type="EMBL" id="JAINWA010000003">
    <property type="protein sequence ID" value="MCD1655974.1"/>
    <property type="molecule type" value="Genomic_DNA"/>
</dbReference>
<dbReference type="RefSeq" id="WP_230758159.1">
    <property type="nucleotide sequence ID" value="NZ_JAINWA010000003.1"/>
</dbReference>
<keyword evidence="4 5" id="KW-0012">Acyltransferase</keyword>
<dbReference type="GO" id="GO:0046677">
    <property type="term" value="P:response to antibiotic"/>
    <property type="evidence" value="ECO:0007669"/>
    <property type="project" value="UniProtKB-KW"/>
</dbReference>
<protein>
    <recommendedName>
        <fullName evidence="2 5">Aminoglycoside N(3)-acetyltransferase</fullName>
        <ecNumber evidence="5">2.3.1.-</ecNumber>
    </recommendedName>
</protein>
<dbReference type="EC" id="2.3.1.-" evidence="5"/>
<gene>
    <name evidence="6" type="ORF">K7J14_14845</name>
</gene>
<sequence length="245" mass="27992">MIINDLVCTGITKGMSIEFHSSMRSINETSCTPESIITDLKSMITAEGNIIMPAFPLSKCLPLTEHDVSLEIVTKNKWLDENHNERTDMGIIADIFCRMPGTVIGTGQHRMAAWGKNANQYVNDLMDFVNDNGYGLLVGVDIRKLTAMHYVENNIPEDVWPKLFMPMNEEIHKIYNQNDYFISTEMLPKYHKGWLKVQKIAEDKGLITRSKIGNADSMFFRVKDVIAIYENELKHNISELFDIDL</sequence>
<dbReference type="InterPro" id="IPR003679">
    <property type="entry name" value="Amioglycoside_AcTrfase"/>
</dbReference>
<accession>A0AAE3EJP1</accession>